<dbReference type="InterPro" id="IPR028978">
    <property type="entry name" value="Chorismate_lyase_/UTRA_dom_sf"/>
</dbReference>
<organism evidence="5 6">
    <name type="scientific">Rossellomorea pakistanensis</name>
    <dbReference type="NCBI Taxonomy" id="992288"/>
    <lineage>
        <taxon>Bacteria</taxon>
        <taxon>Bacillati</taxon>
        <taxon>Bacillota</taxon>
        <taxon>Bacilli</taxon>
        <taxon>Bacillales</taxon>
        <taxon>Bacillaceae</taxon>
        <taxon>Rossellomorea</taxon>
    </lineage>
</organism>
<reference evidence="5 6" key="1">
    <citation type="submission" date="2021-01" db="EMBL/GenBank/DDBJ databases">
        <title>Genomic Encyclopedia of Type Strains, Phase IV (KMG-IV): sequencing the most valuable type-strain genomes for metagenomic binning, comparative biology and taxonomic classification.</title>
        <authorList>
            <person name="Goeker M."/>
        </authorList>
    </citation>
    <scope>NUCLEOTIDE SEQUENCE [LARGE SCALE GENOMIC DNA]</scope>
    <source>
        <strain evidence="5 6">DSM 24834</strain>
    </source>
</reference>
<dbReference type="EMBL" id="JAFBDZ010000007">
    <property type="protein sequence ID" value="MBM7588082.1"/>
    <property type="molecule type" value="Genomic_DNA"/>
</dbReference>
<dbReference type="InterPro" id="IPR036390">
    <property type="entry name" value="WH_DNA-bd_sf"/>
</dbReference>
<evidence type="ECO:0000256" key="1">
    <source>
        <dbReference type="ARBA" id="ARBA00023015"/>
    </source>
</evidence>
<keyword evidence="2" id="KW-0238">DNA-binding</keyword>
<dbReference type="SUPFAM" id="SSF64288">
    <property type="entry name" value="Chorismate lyase-like"/>
    <property type="match status" value="1"/>
</dbReference>
<dbReference type="InterPro" id="IPR011663">
    <property type="entry name" value="UTRA"/>
</dbReference>
<dbReference type="Pfam" id="PF07702">
    <property type="entry name" value="UTRA"/>
    <property type="match status" value="1"/>
</dbReference>
<keyword evidence="3" id="KW-0804">Transcription</keyword>
<sequence length="241" mass="27828">MKDTHEGKALHSHIKEEIIQLIKNGEYKPNMQLPTEAEFCKKFRVSRTTVRTALQQLTLEGYVYRKQGRGTFIAENKVSQTLTSTIDNYNEQLKTQGKKPKIKVLNLDVIPAESTIEKALHLKTGDPVNKLERIRYSDDVPLQYEIAYLPWFKTPGLNKEECEKSLYKFLETQFNLKIKRTVETIELLIADETVSEKIRVKVGTPCFKIETTAYLEDGTIIEFSKAIFRGDKASFLVERTY</sequence>
<evidence type="ECO:0000259" key="4">
    <source>
        <dbReference type="PROSITE" id="PS50949"/>
    </source>
</evidence>
<keyword evidence="6" id="KW-1185">Reference proteome</keyword>
<dbReference type="InterPro" id="IPR050679">
    <property type="entry name" value="Bact_HTH_transcr_reg"/>
</dbReference>
<comment type="caution">
    <text evidence="5">The sequence shown here is derived from an EMBL/GenBank/DDBJ whole genome shotgun (WGS) entry which is preliminary data.</text>
</comment>
<dbReference type="InterPro" id="IPR000524">
    <property type="entry name" value="Tscrpt_reg_HTH_GntR"/>
</dbReference>
<evidence type="ECO:0000256" key="2">
    <source>
        <dbReference type="ARBA" id="ARBA00023125"/>
    </source>
</evidence>
<accession>A0ABS2NJQ7</accession>
<dbReference type="PRINTS" id="PR00035">
    <property type="entry name" value="HTHGNTR"/>
</dbReference>
<dbReference type="PANTHER" id="PTHR44846">
    <property type="entry name" value="MANNOSYL-D-GLYCERATE TRANSPORT/METABOLISM SYSTEM REPRESSOR MNGR-RELATED"/>
    <property type="match status" value="1"/>
</dbReference>
<name>A0ABS2NJQ7_9BACI</name>
<dbReference type="CDD" id="cd07377">
    <property type="entry name" value="WHTH_GntR"/>
    <property type="match status" value="1"/>
</dbReference>
<dbReference type="SMART" id="SM00345">
    <property type="entry name" value="HTH_GNTR"/>
    <property type="match status" value="1"/>
</dbReference>
<proteinExistence type="predicted"/>
<dbReference type="PANTHER" id="PTHR44846:SF1">
    <property type="entry name" value="MANNOSYL-D-GLYCERATE TRANSPORT_METABOLISM SYSTEM REPRESSOR MNGR-RELATED"/>
    <property type="match status" value="1"/>
</dbReference>
<evidence type="ECO:0000256" key="3">
    <source>
        <dbReference type="ARBA" id="ARBA00023163"/>
    </source>
</evidence>
<dbReference type="PROSITE" id="PS50949">
    <property type="entry name" value="HTH_GNTR"/>
    <property type="match status" value="1"/>
</dbReference>
<dbReference type="SMART" id="SM00866">
    <property type="entry name" value="UTRA"/>
    <property type="match status" value="1"/>
</dbReference>
<dbReference type="SUPFAM" id="SSF46785">
    <property type="entry name" value="Winged helix' DNA-binding domain"/>
    <property type="match status" value="1"/>
</dbReference>
<evidence type="ECO:0000313" key="6">
    <source>
        <dbReference type="Proteomes" id="UP001646157"/>
    </source>
</evidence>
<protein>
    <submittedName>
        <fullName evidence="5">GntR family transcriptional regulator</fullName>
    </submittedName>
</protein>
<keyword evidence="1" id="KW-0805">Transcription regulation</keyword>
<dbReference type="Gene3D" id="3.40.1410.10">
    <property type="entry name" value="Chorismate lyase-like"/>
    <property type="match status" value="1"/>
</dbReference>
<dbReference type="RefSeq" id="WP_205175484.1">
    <property type="nucleotide sequence ID" value="NZ_JAFBDZ010000007.1"/>
</dbReference>
<dbReference type="Pfam" id="PF00392">
    <property type="entry name" value="GntR"/>
    <property type="match status" value="1"/>
</dbReference>
<feature type="domain" description="HTH gntR-type" evidence="4">
    <location>
        <begin position="8"/>
        <end position="76"/>
    </location>
</feature>
<gene>
    <name evidence="5" type="ORF">JOC86_004657</name>
</gene>
<dbReference type="Gene3D" id="1.10.10.10">
    <property type="entry name" value="Winged helix-like DNA-binding domain superfamily/Winged helix DNA-binding domain"/>
    <property type="match status" value="1"/>
</dbReference>
<evidence type="ECO:0000313" key="5">
    <source>
        <dbReference type="EMBL" id="MBM7588082.1"/>
    </source>
</evidence>
<dbReference type="Proteomes" id="UP001646157">
    <property type="component" value="Unassembled WGS sequence"/>
</dbReference>
<dbReference type="InterPro" id="IPR036388">
    <property type="entry name" value="WH-like_DNA-bd_sf"/>
</dbReference>